<dbReference type="AlphaFoldDB" id="A0A315ZGF2"/>
<keyword evidence="2 3" id="KW-0732">Signal</keyword>
<dbReference type="SUPFAM" id="SSF111384">
    <property type="entry name" value="OmpH-like"/>
    <property type="match status" value="1"/>
</dbReference>
<dbReference type="PANTHER" id="PTHR35089">
    <property type="entry name" value="CHAPERONE PROTEIN SKP"/>
    <property type="match status" value="1"/>
</dbReference>
<dbReference type="InterPro" id="IPR024930">
    <property type="entry name" value="Skp_dom_sf"/>
</dbReference>
<evidence type="ECO:0000313" key="4">
    <source>
        <dbReference type="EMBL" id="PWJ44412.1"/>
    </source>
</evidence>
<evidence type="ECO:0000313" key="5">
    <source>
        <dbReference type="Proteomes" id="UP000245535"/>
    </source>
</evidence>
<dbReference type="InterPro" id="IPR005632">
    <property type="entry name" value="Chaperone_Skp"/>
</dbReference>
<dbReference type="Gene3D" id="3.30.910.20">
    <property type="entry name" value="Skp domain"/>
    <property type="match status" value="1"/>
</dbReference>
<feature type="chain" id="PRO_5016284678" evidence="3">
    <location>
        <begin position="23"/>
        <end position="168"/>
    </location>
</feature>
<dbReference type="OrthoDB" id="1493480at2"/>
<dbReference type="PANTHER" id="PTHR35089:SF1">
    <property type="entry name" value="CHAPERONE PROTEIN SKP"/>
    <property type="match status" value="1"/>
</dbReference>
<name>A0A315ZGF2_SEDFL</name>
<gene>
    <name evidence="4" type="ORF">BC781_101771</name>
</gene>
<comment type="caution">
    <text evidence="4">The sequence shown here is derived from an EMBL/GenBank/DDBJ whole genome shotgun (WGS) entry which is preliminary data.</text>
</comment>
<comment type="similarity">
    <text evidence="1">Belongs to the Skp family.</text>
</comment>
<protein>
    <submittedName>
        <fullName evidence="4">Periplasmic chaperone for outer membrane proteins Skp</fullName>
    </submittedName>
</protein>
<dbReference type="Proteomes" id="UP000245535">
    <property type="component" value="Unassembled WGS sequence"/>
</dbReference>
<sequence>MKLRFIFALVAFLAVGMGSASAQTKFGYVDLDSVIRAMPEYQTQMTQLESYGKQLEASFINKQKEFEAKYKEYVANRETWVPLVLQEKERELQQLDASLKEFQQKSQQDMMQREQAALIPMQQKAVKGIEDVAKEAGYSQVLPITMLLFNNGKDDITGKVIEKVKVAK</sequence>
<organism evidence="4 5">
    <name type="scientific">Sediminitomix flava</name>
    <dbReference type="NCBI Taxonomy" id="379075"/>
    <lineage>
        <taxon>Bacteria</taxon>
        <taxon>Pseudomonadati</taxon>
        <taxon>Bacteroidota</taxon>
        <taxon>Cytophagia</taxon>
        <taxon>Cytophagales</taxon>
        <taxon>Flammeovirgaceae</taxon>
        <taxon>Sediminitomix</taxon>
    </lineage>
</organism>
<dbReference type="Pfam" id="PF03938">
    <property type="entry name" value="OmpH"/>
    <property type="match status" value="1"/>
</dbReference>
<dbReference type="EMBL" id="QGDO01000001">
    <property type="protein sequence ID" value="PWJ44412.1"/>
    <property type="molecule type" value="Genomic_DNA"/>
</dbReference>
<keyword evidence="5" id="KW-1185">Reference proteome</keyword>
<reference evidence="4 5" key="1">
    <citation type="submission" date="2018-03" db="EMBL/GenBank/DDBJ databases">
        <title>Genomic Encyclopedia of Archaeal and Bacterial Type Strains, Phase II (KMG-II): from individual species to whole genera.</title>
        <authorList>
            <person name="Goeker M."/>
        </authorList>
    </citation>
    <scope>NUCLEOTIDE SEQUENCE [LARGE SCALE GENOMIC DNA]</scope>
    <source>
        <strain evidence="4 5">DSM 28229</strain>
    </source>
</reference>
<proteinExistence type="inferred from homology"/>
<dbReference type="GO" id="GO:0050821">
    <property type="term" value="P:protein stabilization"/>
    <property type="evidence" value="ECO:0007669"/>
    <property type="project" value="TreeGrafter"/>
</dbReference>
<feature type="signal peptide" evidence="3">
    <location>
        <begin position="1"/>
        <end position="22"/>
    </location>
</feature>
<evidence type="ECO:0000256" key="3">
    <source>
        <dbReference type="SAM" id="SignalP"/>
    </source>
</evidence>
<dbReference type="RefSeq" id="WP_109615905.1">
    <property type="nucleotide sequence ID" value="NZ_QGDO01000001.1"/>
</dbReference>
<dbReference type="SMART" id="SM00935">
    <property type="entry name" value="OmpH"/>
    <property type="match status" value="1"/>
</dbReference>
<evidence type="ECO:0000256" key="1">
    <source>
        <dbReference type="ARBA" id="ARBA00009091"/>
    </source>
</evidence>
<dbReference type="GO" id="GO:0051082">
    <property type="term" value="F:unfolded protein binding"/>
    <property type="evidence" value="ECO:0007669"/>
    <property type="project" value="InterPro"/>
</dbReference>
<dbReference type="GO" id="GO:0005829">
    <property type="term" value="C:cytosol"/>
    <property type="evidence" value="ECO:0007669"/>
    <property type="project" value="TreeGrafter"/>
</dbReference>
<evidence type="ECO:0000256" key="2">
    <source>
        <dbReference type="ARBA" id="ARBA00022729"/>
    </source>
</evidence>
<accession>A0A315ZGF2</accession>